<dbReference type="GO" id="GO:0046486">
    <property type="term" value="P:glycerolipid metabolic process"/>
    <property type="evidence" value="ECO:0007669"/>
    <property type="project" value="UniProtKB-ARBA"/>
</dbReference>
<proteinExistence type="predicted"/>
<evidence type="ECO:0000313" key="7">
    <source>
        <dbReference type="Proteomes" id="UP000184300"/>
    </source>
</evidence>
<evidence type="ECO:0000256" key="3">
    <source>
        <dbReference type="ARBA" id="ARBA00023098"/>
    </source>
</evidence>
<feature type="short sequence motif" description="GXGXXG" evidence="4">
    <location>
        <begin position="28"/>
        <end position="33"/>
    </location>
</feature>
<feature type="short sequence motif" description="DGA/G" evidence="4">
    <location>
        <begin position="212"/>
        <end position="214"/>
    </location>
</feature>
<dbReference type="STRING" id="1160497.A0A1L9V9K1"/>
<evidence type="ECO:0000256" key="4">
    <source>
        <dbReference type="PROSITE-ProRule" id="PRU01161"/>
    </source>
</evidence>
<dbReference type="PANTHER" id="PTHR24185">
    <property type="entry name" value="CALCIUM-INDEPENDENT PHOSPHOLIPASE A2-GAMMA"/>
    <property type="match status" value="1"/>
</dbReference>
<gene>
    <name evidence="6" type="ORF">ASPGLDRAFT_38966</name>
</gene>
<dbReference type="GeneID" id="34461268"/>
<evidence type="ECO:0000256" key="1">
    <source>
        <dbReference type="ARBA" id="ARBA00022801"/>
    </source>
</evidence>
<organism evidence="6 7">
    <name type="scientific">Aspergillus glaucus CBS 516.65</name>
    <dbReference type="NCBI Taxonomy" id="1160497"/>
    <lineage>
        <taxon>Eukaryota</taxon>
        <taxon>Fungi</taxon>
        <taxon>Dikarya</taxon>
        <taxon>Ascomycota</taxon>
        <taxon>Pezizomycotina</taxon>
        <taxon>Eurotiomycetes</taxon>
        <taxon>Eurotiomycetidae</taxon>
        <taxon>Eurotiales</taxon>
        <taxon>Aspergillaceae</taxon>
        <taxon>Aspergillus</taxon>
        <taxon>Aspergillus subgen. Aspergillus</taxon>
    </lineage>
</organism>
<dbReference type="InterPro" id="IPR041664">
    <property type="entry name" value="AAA_16"/>
</dbReference>
<protein>
    <recommendedName>
        <fullName evidence="5">PNPLA domain-containing protein</fullName>
    </recommendedName>
</protein>
<dbReference type="InterPro" id="IPR011990">
    <property type="entry name" value="TPR-like_helical_dom_sf"/>
</dbReference>
<evidence type="ECO:0000313" key="6">
    <source>
        <dbReference type="EMBL" id="OJJ80604.1"/>
    </source>
</evidence>
<dbReference type="InterPro" id="IPR027417">
    <property type="entry name" value="P-loop_NTPase"/>
</dbReference>
<dbReference type="AlphaFoldDB" id="A0A1L9V9K1"/>
<keyword evidence="1 4" id="KW-0378">Hydrolase</keyword>
<dbReference type="PANTHER" id="PTHR24185:SF1">
    <property type="entry name" value="CALCIUM-INDEPENDENT PHOSPHOLIPASE A2-GAMMA"/>
    <property type="match status" value="1"/>
</dbReference>
<dbReference type="PROSITE" id="PS51635">
    <property type="entry name" value="PNPLA"/>
    <property type="match status" value="1"/>
</dbReference>
<dbReference type="SUPFAM" id="SSF52151">
    <property type="entry name" value="FabD/lysophospholipase-like"/>
    <property type="match status" value="1"/>
</dbReference>
<keyword evidence="3 4" id="KW-0443">Lipid metabolism</keyword>
<dbReference type="RefSeq" id="XP_022397302.1">
    <property type="nucleotide sequence ID" value="XM_022545007.1"/>
</dbReference>
<keyword evidence="2 4" id="KW-0442">Lipid degradation</keyword>
<keyword evidence="7" id="KW-1185">Reference proteome</keyword>
<dbReference type="GO" id="GO:0043531">
    <property type="term" value="F:ADP binding"/>
    <property type="evidence" value="ECO:0007669"/>
    <property type="project" value="InterPro"/>
</dbReference>
<dbReference type="EMBL" id="KV878910">
    <property type="protein sequence ID" value="OJJ80604.1"/>
    <property type="molecule type" value="Genomic_DNA"/>
</dbReference>
<dbReference type="InterPro" id="IPR002641">
    <property type="entry name" value="PNPLA_dom"/>
</dbReference>
<sequence>MEQTAATIHGEELNPLDSTGLCLLSVDGGGVRGLSTLYILKGLMDRLNQARPEGSPMKKPCEVFDLIGGTSTGGLIAIMLGRLEMGVDECIAAYVQLMKKIFEKPSKRNLVTSPFSKIKPRFNASKLEDAINQVISSCGANPTDLFNDQAERGCRVFVCSITQETKEIMHLRSYQVPGKDEIPATICQAARATSAATTFFKPVSIGARRFADGALGANNPADEVEREASDVWCGGTGDLKPLVKCFISIGTGNPGKKAMEDNLFKFVSKTLPGLATQTEHTEKNFTAKWRQHYDEKRFFRFNVDQGLQEVGLAEYQVQGLIEAATGGYLDHQAVAFQMRDCIQNLKSKQNGTNPHFATVEYQRRHQRRLILLEQWHGRTRWHVPFERNPNFTGRKEQLDGLQQILEQKSHSTKKIAVIGLGGVGKTQLVLELAHRIREQWAVFWIPVNSLTNLQTAYYEVAKKLCLPGCEAYGDQILESVQTYLSNESIGPWLLVLDNADDLSLWDSLVSLESGKKRLVDLLPKSTQGSIIFTTRNRKVTNDLVQDVVEVLEMGEPEATLLLNATAGVNELAETDRHMVRTLLEKLTYLPLAIVQAASYIKKNRVSFSTYKGLLMDQEDEVIGILSEEFHDGRRYRDISNAVAKTWIISFQQMYHDDHLAAEFLSLMACVDPKDIPQSILVQGLLRSKQTNAIGTLDAYSFIKKHNDSMMFDMHRLVHLATRGWLKEQKTLPSWQSKAVVRLRELLGNVDQTNRAQWRVYISHAQFAVMDHDSAGDEMIDLAEKCAKCLEYDGRFREAETMHHKVFEYYEKVLRPEHPSTFGSVNNLALVLERQGKEGAGTGAS</sequence>
<dbReference type="GO" id="GO:0019369">
    <property type="term" value="P:arachidonate metabolic process"/>
    <property type="evidence" value="ECO:0007669"/>
    <property type="project" value="TreeGrafter"/>
</dbReference>
<name>A0A1L9V9K1_ASPGL</name>
<dbReference type="CDD" id="cd07216">
    <property type="entry name" value="Pat17_PNPLA8_PNPLA9_like3"/>
    <property type="match status" value="1"/>
</dbReference>
<evidence type="ECO:0000259" key="5">
    <source>
        <dbReference type="PROSITE" id="PS51635"/>
    </source>
</evidence>
<dbReference type="Pfam" id="PF13191">
    <property type="entry name" value="AAA_16"/>
    <property type="match status" value="1"/>
</dbReference>
<dbReference type="SUPFAM" id="SSF52540">
    <property type="entry name" value="P-loop containing nucleoside triphosphate hydrolases"/>
    <property type="match status" value="1"/>
</dbReference>
<feature type="domain" description="PNPLA" evidence="5">
    <location>
        <begin position="24"/>
        <end position="225"/>
    </location>
</feature>
<dbReference type="Gene3D" id="3.40.1090.10">
    <property type="entry name" value="Cytosolic phospholipase A2 catalytic domain"/>
    <property type="match status" value="1"/>
</dbReference>
<dbReference type="Gene3D" id="1.25.40.10">
    <property type="entry name" value="Tetratricopeptide repeat domain"/>
    <property type="match status" value="1"/>
</dbReference>
<dbReference type="Pfam" id="PF01734">
    <property type="entry name" value="Patatin"/>
    <property type="match status" value="1"/>
</dbReference>
<feature type="short sequence motif" description="GXSXG" evidence="4">
    <location>
        <begin position="69"/>
        <end position="73"/>
    </location>
</feature>
<feature type="active site" description="Nucleophile" evidence="4">
    <location>
        <position position="71"/>
    </location>
</feature>
<dbReference type="OrthoDB" id="1658288at2759"/>
<dbReference type="GO" id="GO:0016042">
    <property type="term" value="P:lipid catabolic process"/>
    <property type="evidence" value="ECO:0007669"/>
    <property type="project" value="UniProtKB-UniRule"/>
</dbReference>
<dbReference type="Gene3D" id="3.40.50.300">
    <property type="entry name" value="P-loop containing nucleotide triphosphate hydrolases"/>
    <property type="match status" value="1"/>
</dbReference>
<feature type="active site" description="Proton acceptor" evidence="4">
    <location>
        <position position="212"/>
    </location>
</feature>
<dbReference type="GO" id="GO:0016020">
    <property type="term" value="C:membrane"/>
    <property type="evidence" value="ECO:0007669"/>
    <property type="project" value="TreeGrafter"/>
</dbReference>
<dbReference type="GO" id="GO:0047499">
    <property type="term" value="F:calcium-independent phospholipase A2 activity"/>
    <property type="evidence" value="ECO:0007669"/>
    <property type="project" value="TreeGrafter"/>
</dbReference>
<dbReference type="VEuPathDB" id="FungiDB:ASPGLDRAFT_38966"/>
<evidence type="ECO:0000256" key="2">
    <source>
        <dbReference type="ARBA" id="ARBA00022963"/>
    </source>
</evidence>
<dbReference type="InterPro" id="IPR016035">
    <property type="entry name" value="Acyl_Trfase/lysoPLipase"/>
</dbReference>
<reference evidence="7" key="1">
    <citation type="journal article" date="2017" name="Genome Biol.">
        <title>Comparative genomics reveals high biological diversity and specific adaptations in the industrially and medically important fungal genus Aspergillus.</title>
        <authorList>
            <person name="de Vries R.P."/>
            <person name="Riley R."/>
            <person name="Wiebenga A."/>
            <person name="Aguilar-Osorio G."/>
            <person name="Amillis S."/>
            <person name="Uchima C.A."/>
            <person name="Anderluh G."/>
            <person name="Asadollahi M."/>
            <person name="Askin M."/>
            <person name="Barry K."/>
            <person name="Battaglia E."/>
            <person name="Bayram O."/>
            <person name="Benocci T."/>
            <person name="Braus-Stromeyer S.A."/>
            <person name="Caldana C."/>
            <person name="Canovas D."/>
            <person name="Cerqueira G.C."/>
            <person name="Chen F."/>
            <person name="Chen W."/>
            <person name="Choi C."/>
            <person name="Clum A."/>
            <person name="Dos Santos R.A."/>
            <person name="Damasio A.R."/>
            <person name="Diallinas G."/>
            <person name="Emri T."/>
            <person name="Fekete E."/>
            <person name="Flipphi M."/>
            <person name="Freyberg S."/>
            <person name="Gallo A."/>
            <person name="Gournas C."/>
            <person name="Habgood R."/>
            <person name="Hainaut M."/>
            <person name="Harispe M.L."/>
            <person name="Henrissat B."/>
            <person name="Hilden K.S."/>
            <person name="Hope R."/>
            <person name="Hossain A."/>
            <person name="Karabika E."/>
            <person name="Karaffa L."/>
            <person name="Karanyi Z."/>
            <person name="Krasevec N."/>
            <person name="Kuo A."/>
            <person name="Kusch H."/>
            <person name="LaButti K."/>
            <person name="Lagendijk E.L."/>
            <person name="Lapidus A."/>
            <person name="Levasseur A."/>
            <person name="Lindquist E."/>
            <person name="Lipzen A."/>
            <person name="Logrieco A.F."/>
            <person name="MacCabe A."/>
            <person name="Maekelae M.R."/>
            <person name="Malavazi I."/>
            <person name="Melin P."/>
            <person name="Meyer V."/>
            <person name="Mielnichuk N."/>
            <person name="Miskei M."/>
            <person name="Molnar A.P."/>
            <person name="Mule G."/>
            <person name="Ngan C.Y."/>
            <person name="Orejas M."/>
            <person name="Orosz E."/>
            <person name="Ouedraogo J.P."/>
            <person name="Overkamp K.M."/>
            <person name="Park H.-S."/>
            <person name="Perrone G."/>
            <person name="Piumi F."/>
            <person name="Punt P.J."/>
            <person name="Ram A.F."/>
            <person name="Ramon A."/>
            <person name="Rauscher S."/>
            <person name="Record E."/>
            <person name="Riano-Pachon D.M."/>
            <person name="Robert V."/>
            <person name="Roehrig J."/>
            <person name="Ruller R."/>
            <person name="Salamov A."/>
            <person name="Salih N.S."/>
            <person name="Samson R.A."/>
            <person name="Sandor E."/>
            <person name="Sanguinetti M."/>
            <person name="Schuetze T."/>
            <person name="Sepcic K."/>
            <person name="Shelest E."/>
            <person name="Sherlock G."/>
            <person name="Sophianopoulou V."/>
            <person name="Squina F.M."/>
            <person name="Sun H."/>
            <person name="Susca A."/>
            <person name="Todd R.B."/>
            <person name="Tsang A."/>
            <person name="Unkles S.E."/>
            <person name="van de Wiele N."/>
            <person name="van Rossen-Uffink D."/>
            <person name="Oliveira J.V."/>
            <person name="Vesth T.C."/>
            <person name="Visser J."/>
            <person name="Yu J.-H."/>
            <person name="Zhou M."/>
            <person name="Andersen M.R."/>
            <person name="Archer D.B."/>
            <person name="Baker S.E."/>
            <person name="Benoit I."/>
            <person name="Brakhage A.A."/>
            <person name="Braus G.H."/>
            <person name="Fischer R."/>
            <person name="Frisvad J.C."/>
            <person name="Goldman G.H."/>
            <person name="Houbraken J."/>
            <person name="Oakley B."/>
            <person name="Pocsi I."/>
            <person name="Scazzocchio C."/>
            <person name="Seiboth B."/>
            <person name="vanKuyk P.A."/>
            <person name="Wortman J."/>
            <person name="Dyer P.S."/>
            <person name="Grigoriev I.V."/>
        </authorList>
    </citation>
    <scope>NUCLEOTIDE SEQUENCE [LARGE SCALE GENOMIC DNA]</scope>
    <source>
        <strain evidence="7">CBS 516.65</strain>
    </source>
</reference>
<accession>A0A1L9V9K1</accession>
<dbReference type="Proteomes" id="UP000184300">
    <property type="component" value="Unassembled WGS sequence"/>
</dbReference>